<organism evidence="2">
    <name type="scientific">Parasteatoda tepidariorum</name>
    <name type="common">Common house spider</name>
    <name type="synonym">Achaearanea tepidariorum</name>
    <dbReference type="NCBI Taxonomy" id="114398"/>
    <lineage>
        <taxon>Eukaryota</taxon>
        <taxon>Metazoa</taxon>
        <taxon>Ecdysozoa</taxon>
        <taxon>Arthropoda</taxon>
        <taxon>Chelicerata</taxon>
        <taxon>Arachnida</taxon>
        <taxon>Araneae</taxon>
        <taxon>Araneomorphae</taxon>
        <taxon>Entelegynae</taxon>
        <taxon>Araneoidea</taxon>
        <taxon>Theridiidae</taxon>
        <taxon>Parasteatoda</taxon>
    </lineage>
</organism>
<feature type="signal peptide" evidence="1">
    <location>
        <begin position="1"/>
        <end position="22"/>
    </location>
</feature>
<dbReference type="EMBL" id="IAAA01000964">
    <property type="protein sequence ID" value="LAA00699.1"/>
    <property type="molecule type" value="mRNA"/>
</dbReference>
<feature type="chain" id="PRO_5014562177" description="Apple domain-containing protein" evidence="1">
    <location>
        <begin position="23"/>
        <end position="467"/>
    </location>
</feature>
<evidence type="ECO:0000313" key="2">
    <source>
        <dbReference type="EMBL" id="LAA00699.1"/>
    </source>
</evidence>
<dbReference type="EMBL" id="IAAA01000965">
    <property type="protein sequence ID" value="LAA00702.1"/>
    <property type="molecule type" value="mRNA"/>
</dbReference>
<proteinExistence type="evidence at transcript level"/>
<reference evidence="2" key="1">
    <citation type="journal article" date="2016" name="Mol. Ecol. Resour.">
        <title>Evaluation of the impact of RNA preservation methods of spiders for de novo transcriptome assembly.</title>
        <authorList>
            <person name="Kono N."/>
            <person name="Nakamura H."/>
            <person name="Ito Y."/>
            <person name="Tomita M."/>
            <person name="Arakawa K."/>
        </authorList>
    </citation>
    <scope>NUCLEOTIDE SEQUENCE</scope>
    <source>
        <tissue evidence="2">Whole body</tissue>
    </source>
</reference>
<dbReference type="OrthoDB" id="6416022at2759"/>
<protein>
    <recommendedName>
        <fullName evidence="3">Apple domain-containing protein</fullName>
    </recommendedName>
</protein>
<accession>A0A2L2XXE1</accession>
<keyword evidence="1" id="KW-0732">Signal</keyword>
<name>A0A2L2XXE1_PARTP</name>
<evidence type="ECO:0000256" key="1">
    <source>
        <dbReference type="SAM" id="SignalP"/>
    </source>
</evidence>
<evidence type="ECO:0008006" key="3">
    <source>
        <dbReference type="Google" id="ProtNLM"/>
    </source>
</evidence>
<sequence length="467" mass="53218">MNNVILPFLMSMLLGGTIDLRSYDISGVNVYDDDAYDETNATSLNTTYNVIQENVFPYAFFGIPADIVLRIKSNFLSSASGPMGLDGVLKDTSWKYNSAIVGVTTLYRTVDRSIKKDAVPLDNWKEKVPETQTHYVKSLFYGGWSVVLFRFKCDVASDVPLVRKVLTRNLGVIGHLNADTLPKWNQAIKDIQKDDDIRGTVTLHTHVYSTMPIQKSIENPEDLFEIISELPKLVGKLGQPLYMDLRPLNDLDKKYPIVKMNTELLNEWENLDEMMDDVKVTKVSMMRWVTETDTVFDDNQEDKISNLLSNINNCLKAFSKLGAEYSLFKPTDKRNLKAAQKTYTSGLEKGIETYNQVYRRLKEEVDARCENAFLHKIKGLLRVYSDEFEKKGEVKGGFGECQKLCIRHPKCRAIGYAEHISELDLATGLYLKREKQCWIYYRSTSTATLFTPNGLSGDMGVYDRSCY</sequence>
<dbReference type="AlphaFoldDB" id="A0A2L2XXE1"/>